<reference evidence="1 2" key="1">
    <citation type="journal article" date="2019" name="Microb. Pathog.">
        <title>Comparison of VITEK 2, MALDI-TOF MS, 16S rRNA gene sequencing, and whole-genome sequencing for identification of Roseomonas mucosa.</title>
        <authorList>
            <person name="Rudolph W.W."/>
            <person name="Gunzer F."/>
            <person name="Trauth M."/>
            <person name="Bunk B."/>
            <person name="Bigge R."/>
            <person name="Schrottner P."/>
        </authorList>
    </citation>
    <scope>NUCLEOTIDE SEQUENCE [LARGE SCALE GENOMIC DNA]</scope>
    <source>
        <strain evidence="1 2">DSM 103800</strain>
    </source>
</reference>
<proteinExistence type="predicted"/>
<accession>A0ABU3MJ20</accession>
<dbReference type="RefSeq" id="WP_314283668.1">
    <property type="nucleotide sequence ID" value="NZ_JAVVDO010000036.1"/>
</dbReference>
<sequence>MPAPAVPPEEPPLSAAATEAEIARLRADFAREVPSRLTAAAPGEALMPQRAAAVVAASGGLAIDRPQLAVVVDRNPRVQTLWLVVARPDAPWAVIGRSRISTGETNHFDHYITPVGVFLNTDAILGFRAQGTFNENHIRGYGVKGMRVWDFGWQSAEKGWRADRERGDIRLEMHATDPDRLEQRLGRPDSQGCVRIPAALNRFFDRHGVIDRDYERAAVEDIRFRALLLPDRSPSPLAGRAMIVIDSALPLVTPPAGAKVAALP</sequence>
<name>A0ABU3MJ20_9PROT</name>
<evidence type="ECO:0000313" key="1">
    <source>
        <dbReference type="EMBL" id="MDT8332817.1"/>
    </source>
</evidence>
<keyword evidence="2" id="KW-1185">Reference proteome</keyword>
<evidence type="ECO:0008006" key="3">
    <source>
        <dbReference type="Google" id="ProtNLM"/>
    </source>
</evidence>
<gene>
    <name evidence="1" type="ORF">RQ831_17310</name>
</gene>
<organism evidence="1 2">
    <name type="scientific">Roseomonas gilardii</name>
    <dbReference type="NCBI Taxonomy" id="257708"/>
    <lineage>
        <taxon>Bacteria</taxon>
        <taxon>Pseudomonadati</taxon>
        <taxon>Pseudomonadota</taxon>
        <taxon>Alphaproteobacteria</taxon>
        <taxon>Acetobacterales</taxon>
        <taxon>Roseomonadaceae</taxon>
        <taxon>Roseomonas</taxon>
    </lineage>
</organism>
<dbReference type="EMBL" id="JAVVDO010000036">
    <property type="protein sequence ID" value="MDT8332817.1"/>
    <property type="molecule type" value="Genomic_DNA"/>
</dbReference>
<evidence type="ECO:0000313" key="2">
    <source>
        <dbReference type="Proteomes" id="UP001258945"/>
    </source>
</evidence>
<comment type="caution">
    <text evidence="1">The sequence shown here is derived from an EMBL/GenBank/DDBJ whole genome shotgun (WGS) entry which is preliminary data.</text>
</comment>
<protein>
    <recommendedName>
        <fullName evidence="3">L,D-transpeptidase catalytic domain</fullName>
    </recommendedName>
</protein>
<dbReference type="Proteomes" id="UP001258945">
    <property type="component" value="Unassembled WGS sequence"/>
</dbReference>